<feature type="region of interest" description="Disordered" evidence="1">
    <location>
        <begin position="320"/>
        <end position="427"/>
    </location>
</feature>
<feature type="compositionally biased region" description="Polar residues" evidence="1">
    <location>
        <begin position="470"/>
        <end position="481"/>
    </location>
</feature>
<feature type="domain" description="BTB" evidence="2">
    <location>
        <begin position="23"/>
        <end position="97"/>
    </location>
</feature>
<feature type="region of interest" description="Disordered" evidence="1">
    <location>
        <begin position="445"/>
        <end position="501"/>
    </location>
</feature>
<evidence type="ECO:0000259" key="2">
    <source>
        <dbReference type="PROSITE" id="PS50097"/>
    </source>
</evidence>
<comment type="caution">
    <text evidence="3">The sequence shown here is derived from an EMBL/GenBank/DDBJ whole genome shotgun (WGS) entry which is preliminary data.</text>
</comment>
<dbReference type="Pfam" id="PF00651">
    <property type="entry name" value="BTB"/>
    <property type="match status" value="1"/>
</dbReference>
<proteinExistence type="predicted"/>
<evidence type="ECO:0000256" key="1">
    <source>
        <dbReference type="SAM" id="MobiDB-lite"/>
    </source>
</evidence>
<reference evidence="3 4" key="1">
    <citation type="journal article" name="Sci. Rep.">
        <title>Telomere-to-telomere assembled and centromere annotated genomes of the two main subspecies of the button mushroom Agaricus bisporus reveal especially polymorphic chromosome ends.</title>
        <authorList>
            <person name="Sonnenberg A.S.M."/>
            <person name="Sedaghat-Telgerd N."/>
            <person name="Lavrijssen B."/>
            <person name="Ohm R.A."/>
            <person name="Hendrickx P.M."/>
            <person name="Scholtmeijer K."/>
            <person name="Baars J.J.P."/>
            <person name="van Peer A."/>
        </authorList>
    </citation>
    <scope>NUCLEOTIDE SEQUENCE [LARGE SCALE GENOMIC DNA]</scope>
    <source>
        <strain evidence="3 4">H119_p4</strain>
    </source>
</reference>
<dbReference type="InterPro" id="IPR011333">
    <property type="entry name" value="SKP1/BTB/POZ_sf"/>
</dbReference>
<evidence type="ECO:0000313" key="3">
    <source>
        <dbReference type="EMBL" id="KAF7782843.1"/>
    </source>
</evidence>
<gene>
    <name evidence="3" type="ORF">Agabi119p4_2219</name>
</gene>
<feature type="compositionally biased region" description="Basic and acidic residues" evidence="1">
    <location>
        <begin position="386"/>
        <end position="400"/>
    </location>
</feature>
<dbReference type="Proteomes" id="UP000629468">
    <property type="component" value="Unassembled WGS sequence"/>
</dbReference>
<dbReference type="EMBL" id="JABXXO010000003">
    <property type="protein sequence ID" value="KAF7782843.1"/>
    <property type="molecule type" value="Genomic_DNA"/>
</dbReference>
<dbReference type="PROSITE" id="PS50097">
    <property type="entry name" value="BTB"/>
    <property type="match status" value="1"/>
</dbReference>
<feature type="region of interest" description="Disordered" evidence="1">
    <location>
        <begin position="226"/>
        <end position="306"/>
    </location>
</feature>
<feature type="compositionally biased region" description="Pro residues" evidence="1">
    <location>
        <begin position="289"/>
        <end position="301"/>
    </location>
</feature>
<dbReference type="AlphaFoldDB" id="A0A8H7F8U0"/>
<sequence>MAHLHDSSFRSLTRYEEYYLAGGDLFFMVDHHMFRVHRYFFERESSYFKGKLATPPSPGATRQGTNESNAIVIDDVKAHEFARFLWVFYNPKYSLYHASVADWVAILNLSHRWAFPEVKDLAVRELEKQSMGDVDRVVVYQDNKVDLNLLIPCYAALCERDEPLTAQEGRRMGIETSLTIAHLREMARRSPSDCRSPAPANCHGQDLLSIVRELFEIPAPLEDDVAPVTPLGGPFIPLPQKQQTVSQSRSTDLPRQRETQVQTEPQTVPPAPVRPITPPPQTVPAQAPLTPPQNPLPPTPPKPERPQVQVQMPLLPALGKVQQTDDQSHQSTPASETPVTETPTQGLKPKTKKPKKGKKEETPATAGSKTPKTEEKEASGPTATEDVSKQSKVEEKKGEGESLAATKPEKKAEEGVSRETQKEAGSYGAATAGEVIKANGASTTDVVSTDSTAVDPTVNAGTKPPLASRNLFTAGSPTKPLNNGDFLKSPQEKSTSPGFLPGIFKSAF</sequence>
<name>A0A8H7F8U0_AGABI</name>
<dbReference type="Gene3D" id="3.30.710.10">
    <property type="entry name" value="Potassium Channel Kv1.1, Chain A"/>
    <property type="match status" value="1"/>
</dbReference>
<organism evidence="3 4">
    <name type="scientific">Agaricus bisporus var. burnettii</name>
    <dbReference type="NCBI Taxonomy" id="192524"/>
    <lineage>
        <taxon>Eukaryota</taxon>
        <taxon>Fungi</taxon>
        <taxon>Dikarya</taxon>
        <taxon>Basidiomycota</taxon>
        <taxon>Agaricomycotina</taxon>
        <taxon>Agaricomycetes</taxon>
        <taxon>Agaricomycetidae</taxon>
        <taxon>Agaricales</taxon>
        <taxon>Agaricineae</taxon>
        <taxon>Agaricaceae</taxon>
        <taxon>Agaricus</taxon>
    </lineage>
</organism>
<evidence type="ECO:0000313" key="4">
    <source>
        <dbReference type="Proteomes" id="UP000629468"/>
    </source>
</evidence>
<feature type="compositionally biased region" description="Pro residues" evidence="1">
    <location>
        <begin position="267"/>
        <end position="282"/>
    </location>
</feature>
<dbReference type="InterPro" id="IPR000210">
    <property type="entry name" value="BTB/POZ_dom"/>
</dbReference>
<dbReference type="SMART" id="SM00225">
    <property type="entry name" value="BTB"/>
    <property type="match status" value="1"/>
</dbReference>
<feature type="compositionally biased region" description="Polar residues" evidence="1">
    <location>
        <begin position="321"/>
        <end position="341"/>
    </location>
</feature>
<feature type="compositionally biased region" description="Low complexity" evidence="1">
    <location>
        <begin position="445"/>
        <end position="455"/>
    </location>
</feature>
<dbReference type="SUPFAM" id="SSF54695">
    <property type="entry name" value="POZ domain"/>
    <property type="match status" value="1"/>
</dbReference>
<protein>
    <recommendedName>
        <fullName evidence="2">BTB domain-containing protein</fullName>
    </recommendedName>
</protein>
<feature type="compositionally biased region" description="Basic and acidic residues" evidence="1">
    <location>
        <begin position="407"/>
        <end position="422"/>
    </location>
</feature>
<accession>A0A8H7F8U0</accession>
<feature type="compositionally biased region" description="Polar residues" evidence="1">
    <location>
        <begin position="240"/>
        <end position="251"/>
    </location>
</feature>